<feature type="region of interest" description="Disordered" evidence="1">
    <location>
        <begin position="22"/>
        <end position="45"/>
    </location>
</feature>
<evidence type="ECO:0000256" key="1">
    <source>
        <dbReference type="SAM" id="MobiDB-lite"/>
    </source>
</evidence>
<evidence type="ECO:0008006" key="3">
    <source>
        <dbReference type="Google" id="ProtNLM"/>
    </source>
</evidence>
<dbReference type="InterPro" id="IPR035899">
    <property type="entry name" value="DBL_dom_sf"/>
</dbReference>
<dbReference type="AlphaFoldDB" id="A0A7R9PIE7"/>
<reference evidence="2" key="1">
    <citation type="submission" date="2020-11" db="EMBL/GenBank/DDBJ databases">
        <authorList>
            <person name="Tran Van P."/>
        </authorList>
    </citation>
    <scope>NUCLEOTIDE SEQUENCE</scope>
</reference>
<sequence>MRAVQLCSKTWNKPIDVARASDARDGSRFWHPLPDERSQQLGDDKNLSEHLKLPIQRINDYQLLLKWELVRQPTPPGKLPDHSKLSILTCLLSTDVNKKLEPDFLFGF</sequence>
<dbReference type="SUPFAM" id="SSF48065">
    <property type="entry name" value="DBL homology domain (DH-domain)"/>
    <property type="match status" value="1"/>
</dbReference>
<gene>
    <name evidence="2" type="ORF">TGEB3V08_LOCUS2271</name>
</gene>
<proteinExistence type="predicted"/>
<organism evidence="2">
    <name type="scientific">Timema genevievae</name>
    <name type="common">Walking stick</name>
    <dbReference type="NCBI Taxonomy" id="629358"/>
    <lineage>
        <taxon>Eukaryota</taxon>
        <taxon>Metazoa</taxon>
        <taxon>Ecdysozoa</taxon>
        <taxon>Arthropoda</taxon>
        <taxon>Hexapoda</taxon>
        <taxon>Insecta</taxon>
        <taxon>Pterygota</taxon>
        <taxon>Neoptera</taxon>
        <taxon>Polyneoptera</taxon>
        <taxon>Phasmatodea</taxon>
        <taxon>Timematodea</taxon>
        <taxon>Timematoidea</taxon>
        <taxon>Timematidae</taxon>
        <taxon>Timema</taxon>
    </lineage>
</organism>
<dbReference type="EMBL" id="OE839678">
    <property type="protein sequence ID" value="CAD7588169.1"/>
    <property type="molecule type" value="Genomic_DNA"/>
</dbReference>
<accession>A0A7R9PIE7</accession>
<protein>
    <recommendedName>
        <fullName evidence="3">DH domain-containing protein</fullName>
    </recommendedName>
</protein>
<name>A0A7R9PIE7_TIMGE</name>
<evidence type="ECO:0000313" key="2">
    <source>
        <dbReference type="EMBL" id="CAD7588169.1"/>
    </source>
</evidence>